<dbReference type="Pfam" id="PF00329">
    <property type="entry name" value="Complex1_30kDa"/>
    <property type="match status" value="1"/>
</dbReference>
<organism evidence="2">
    <name type="scientific">uncultured Desulfovibrio sp</name>
    <dbReference type="NCBI Taxonomy" id="167968"/>
    <lineage>
        <taxon>Bacteria</taxon>
        <taxon>Pseudomonadati</taxon>
        <taxon>Thermodesulfobacteriota</taxon>
        <taxon>Desulfovibrionia</taxon>
        <taxon>Desulfovibrionales</taxon>
        <taxon>Desulfovibrionaceae</taxon>
        <taxon>Desulfovibrio</taxon>
        <taxon>environmental samples</taxon>
    </lineage>
</organism>
<dbReference type="RefSeq" id="WP_022657683.1">
    <property type="nucleotide sequence ID" value="NZ_CABSIF010000007.1"/>
</dbReference>
<gene>
    <name evidence="2" type="ORF">KM92DES2_11228</name>
</gene>
<dbReference type="InterPro" id="IPR037232">
    <property type="entry name" value="NADH_quin_OxRdtase_su_C/D-like"/>
</dbReference>
<proteinExistence type="predicted"/>
<dbReference type="GO" id="GO:0008137">
    <property type="term" value="F:NADH dehydrogenase (ubiquinone) activity"/>
    <property type="evidence" value="ECO:0007669"/>
    <property type="project" value="InterPro"/>
</dbReference>
<keyword evidence="2" id="KW-0830">Ubiquinone</keyword>
<feature type="domain" description="NADH:ubiquinone oxidoreductase 30kDa subunit" evidence="1">
    <location>
        <begin position="47"/>
        <end position="143"/>
    </location>
</feature>
<protein>
    <submittedName>
        <fullName evidence="2">NADH dehydrogenase (Ubiquinone) 30 kDa subunit</fullName>
    </submittedName>
</protein>
<dbReference type="AlphaFoldDB" id="A0A212JJD2"/>
<dbReference type="SUPFAM" id="SSF143243">
    <property type="entry name" value="Nqo5-like"/>
    <property type="match status" value="1"/>
</dbReference>
<sequence>MQETINGNAKVIEGLSALCTEDDAVHHSTDSFGNAFHWFRLGTPRMLQDAAAIMSEAKARLCMTTAYNRRQLSEPMQEVCYHFELDGVVYNMTVTLNGEWPTVPSITPLFANADWHEREMMELYGIQVTGHPNPTRLFLDEELDAGILNEAVPLSIMMNGACTTDLWERILNDKERNHE</sequence>
<dbReference type="Gene3D" id="3.30.460.80">
    <property type="entry name" value="NADH:ubiquinone oxidoreductase, 30kDa subunit"/>
    <property type="match status" value="1"/>
</dbReference>
<name>A0A212JJD2_9BACT</name>
<dbReference type="EMBL" id="FLUP01000001">
    <property type="protein sequence ID" value="SBV99522.1"/>
    <property type="molecule type" value="Genomic_DNA"/>
</dbReference>
<accession>A0A212JJD2</accession>
<dbReference type="GeneID" id="72381465"/>
<evidence type="ECO:0000259" key="1">
    <source>
        <dbReference type="Pfam" id="PF00329"/>
    </source>
</evidence>
<dbReference type="InterPro" id="IPR001268">
    <property type="entry name" value="NADH_UbQ_OxRdtase_30kDa_su"/>
</dbReference>
<evidence type="ECO:0000313" key="2">
    <source>
        <dbReference type="EMBL" id="SBV99522.1"/>
    </source>
</evidence>
<reference evidence="2" key="1">
    <citation type="submission" date="2016-04" db="EMBL/GenBank/DDBJ databases">
        <authorList>
            <person name="Evans L.H."/>
            <person name="Alamgir A."/>
            <person name="Owens N."/>
            <person name="Weber N.D."/>
            <person name="Virtaneva K."/>
            <person name="Barbian K."/>
            <person name="Babar A."/>
            <person name="Rosenke K."/>
        </authorList>
    </citation>
    <scope>NUCLEOTIDE SEQUENCE</scope>
    <source>
        <strain evidence="2">92-2</strain>
    </source>
</reference>